<gene>
    <name evidence="3" type="ORF">NZD86_04060</name>
</gene>
<protein>
    <submittedName>
        <fullName evidence="3">Class I SAM-dependent methyltransferase</fullName>
    </submittedName>
</protein>
<dbReference type="InterPro" id="IPR013691">
    <property type="entry name" value="MeTrfase_14"/>
</dbReference>
<dbReference type="CDD" id="cd02440">
    <property type="entry name" value="AdoMet_MTases"/>
    <property type="match status" value="1"/>
</dbReference>
<dbReference type="Pfam" id="PF08421">
    <property type="entry name" value="Methyltransf_13"/>
    <property type="match status" value="1"/>
</dbReference>
<dbReference type="Pfam" id="PF08484">
    <property type="entry name" value="Methyltransf_14"/>
    <property type="match status" value="1"/>
</dbReference>
<feature type="domain" description="Methyltransferase putative zinc binding" evidence="1">
    <location>
        <begin position="6"/>
        <end position="67"/>
    </location>
</feature>
<dbReference type="Proteomes" id="UP001164803">
    <property type="component" value="Chromosome"/>
</dbReference>
<keyword evidence="3" id="KW-0489">Methyltransferase</keyword>
<evidence type="ECO:0000313" key="3">
    <source>
        <dbReference type="EMBL" id="WAH37695.1"/>
    </source>
</evidence>
<dbReference type="InterPro" id="IPR013630">
    <property type="entry name" value="Methyltransf_Zn-bd_dom_put"/>
</dbReference>
<dbReference type="Gene3D" id="6.10.250.3100">
    <property type="match status" value="1"/>
</dbReference>
<dbReference type="Gene3D" id="3.40.50.150">
    <property type="entry name" value="Vaccinia Virus protein VP39"/>
    <property type="match status" value="1"/>
</dbReference>
<sequence>MNDRKCRFCQTPLYQTFVDLGLSPVSNAFVKPENVNQGNRFYPLHAFVCEQCLLVQLEQFESPEDIFSQDYVYFSSFSESWLKHAQTYVEMVIDRYNIGKSSKVVEIACNDGYLLQYFIDKNISVLGIEPASSVADEAQNKGIPVVRSFFGTELAKELVNRSPKADLLIGNNVLAHVPDINDFVRGLKFLLNERGVITMEFPHLLRLMQGNQFDTIYHEHFSYFSFLTVQTIFSRFGLSLFDVEELPTHGASLRIYAKHAEDESKPISAAVEKLLTLEYEEGLHRMETYQTFSDKVVKTKRQILDLLIRLKNEGKSIVGYGAPAKGNTLLNYCGVGRDFFDYVVDKSPHKQGMLLPGTLIPVYAPDHITETKPDIVVIMPWNIKEEIVQQMGYIDEWNGQFVVFIPEPRVLLS</sequence>
<proteinExistence type="predicted"/>
<dbReference type="RefSeq" id="WP_268045212.1">
    <property type="nucleotide sequence ID" value="NZ_CP104064.1"/>
</dbReference>
<dbReference type="Gene3D" id="6.20.50.110">
    <property type="entry name" value="Methyltransferase, zinc-binding domain"/>
    <property type="match status" value="1"/>
</dbReference>
<dbReference type="PANTHER" id="PTHR43861">
    <property type="entry name" value="TRANS-ACONITATE 2-METHYLTRANSFERASE-RELATED"/>
    <property type="match status" value="1"/>
</dbReference>
<keyword evidence="4" id="KW-1185">Reference proteome</keyword>
<dbReference type="EMBL" id="CP104064">
    <property type="protein sequence ID" value="WAH37695.1"/>
    <property type="molecule type" value="Genomic_DNA"/>
</dbReference>
<dbReference type="GO" id="GO:0032259">
    <property type="term" value="P:methylation"/>
    <property type="evidence" value="ECO:0007669"/>
    <property type="project" value="UniProtKB-KW"/>
</dbReference>
<organism evidence="3 4">
    <name type="scientific">Alicyclobacillus dauci</name>
    <dbReference type="NCBI Taxonomy" id="1475485"/>
    <lineage>
        <taxon>Bacteria</taxon>
        <taxon>Bacillati</taxon>
        <taxon>Bacillota</taxon>
        <taxon>Bacilli</taxon>
        <taxon>Bacillales</taxon>
        <taxon>Alicyclobacillaceae</taxon>
        <taxon>Alicyclobacillus</taxon>
    </lineage>
</organism>
<dbReference type="Gene3D" id="3.40.50.720">
    <property type="entry name" value="NAD(P)-binding Rossmann-like Domain"/>
    <property type="match status" value="1"/>
</dbReference>
<evidence type="ECO:0000259" key="1">
    <source>
        <dbReference type="Pfam" id="PF08421"/>
    </source>
</evidence>
<dbReference type="InterPro" id="IPR038576">
    <property type="entry name" value="Methyltransf_Zn-bd_dom_put_sf"/>
</dbReference>
<feature type="domain" description="C-methyltransferase" evidence="2">
    <location>
        <begin position="247"/>
        <end position="406"/>
    </location>
</feature>
<evidence type="ECO:0000313" key="4">
    <source>
        <dbReference type="Proteomes" id="UP001164803"/>
    </source>
</evidence>
<dbReference type="SUPFAM" id="SSF53335">
    <property type="entry name" value="S-adenosyl-L-methionine-dependent methyltransferases"/>
    <property type="match status" value="1"/>
</dbReference>
<name>A0ABY6Z4A5_9BACL</name>
<reference evidence="3" key="1">
    <citation type="submission" date="2022-08" db="EMBL/GenBank/DDBJ databases">
        <title>Alicyclobacillus dauci DSM2870, complete genome.</title>
        <authorList>
            <person name="Wang Q."/>
            <person name="Cai R."/>
            <person name="Wang Z."/>
        </authorList>
    </citation>
    <scope>NUCLEOTIDE SEQUENCE</scope>
    <source>
        <strain evidence="3">DSM 28700</strain>
    </source>
</reference>
<keyword evidence="3" id="KW-0808">Transferase</keyword>
<dbReference type="InterPro" id="IPR029063">
    <property type="entry name" value="SAM-dependent_MTases_sf"/>
</dbReference>
<evidence type="ECO:0000259" key="2">
    <source>
        <dbReference type="Pfam" id="PF08484"/>
    </source>
</evidence>
<dbReference type="Pfam" id="PF13489">
    <property type="entry name" value="Methyltransf_23"/>
    <property type="match status" value="1"/>
</dbReference>
<accession>A0ABY6Z4A5</accession>
<dbReference type="GO" id="GO:0008168">
    <property type="term" value="F:methyltransferase activity"/>
    <property type="evidence" value="ECO:0007669"/>
    <property type="project" value="UniProtKB-KW"/>
</dbReference>
<dbReference type="PANTHER" id="PTHR43861:SF5">
    <property type="entry name" value="BLL5978 PROTEIN"/>
    <property type="match status" value="1"/>
</dbReference>